<sequence>MGIISWYYRTFEKVVPGYSAPDSIINRTVDELDDPPEDWPPDAQAARMKEGREMFGSCPACGADAIWAKEAVTRGGSEAECKSCDFKLTSVSGLGSGQEEFECVAGPDELRGETNAQETWKNMDGIAVE</sequence>
<keyword evidence="2" id="KW-1185">Reference proteome</keyword>
<protein>
    <submittedName>
        <fullName evidence="1">Uncharacterized protein</fullName>
    </submittedName>
</protein>
<organism evidence="1 2">
    <name type="scientific">Natrinema pallidum</name>
    <dbReference type="NCBI Taxonomy" id="69527"/>
    <lineage>
        <taxon>Archaea</taxon>
        <taxon>Methanobacteriati</taxon>
        <taxon>Methanobacteriota</taxon>
        <taxon>Stenosarchaea group</taxon>
        <taxon>Halobacteria</taxon>
        <taxon>Halobacteriales</taxon>
        <taxon>Natrialbaceae</taxon>
        <taxon>Natrinema</taxon>
    </lineage>
</organism>
<dbReference type="RefSeq" id="WP_138653787.1">
    <property type="nucleotide sequence ID" value="NZ_CP040637.1"/>
</dbReference>
<dbReference type="Proteomes" id="UP000307562">
    <property type="component" value="Chromosome"/>
</dbReference>
<dbReference type="AlphaFoldDB" id="A0A4P9TFJ2"/>
<gene>
    <name evidence="1" type="ORF">FGF80_10180</name>
</gene>
<evidence type="ECO:0000313" key="1">
    <source>
        <dbReference type="EMBL" id="QCW03586.1"/>
    </source>
</evidence>
<name>A0A4P9TFJ2_9EURY</name>
<reference evidence="2" key="1">
    <citation type="submission" date="2019-05" db="EMBL/GenBank/DDBJ databases">
        <title>Complete Genome Sequence and Methylation Pattern of the Halophilic Archaeon Natrinema pallidum BOL6-1.</title>
        <authorList>
            <person name="DasSarma P."/>
            <person name="DasSarma B.P."/>
            <person name="DasSarma S.L."/>
            <person name="Martinez F.L."/>
            <person name="Guzman D."/>
            <person name="Roberts R.J."/>
            <person name="DasSarma S."/>
        </authorList>
    </citation>
    <scope>NUCLEOTIDE SEQUENCE [LARGE SCALE GENOMIC DNA]</scope>
    <source>
        <strain evidence="2">BOL6-1</strain>
    </source>
</reference>
<dbReference type="KEGG" id="npl:FGF80_10180"/>
<proteinExistence type="predicted"/>
<evidence type="ECO:0000313" key="2">
    <source>
        <dbReference type="Proteomes" id="UP000307562"/>
    </source>
</evidence>
<dbReference type="EMBL" id="CP040637">
    <property type="protein sequence ID" value="QCW03586.1"/>
    <property type="molecule type" value="Genomic_DNA"/>
</dbReference>
<dbReference type="GeneID" id="96156353"/>
<accession>A0A4P9TFJ2</accession>